<dbReference type="InterPro" id="IPR003369">
    <property type="entry name" value="TatA/B/E"/>
</dbReference>
<keyword evidence="8 10" id="KW-0811">Translocation</keyword>
<organism evidence="12 13">
    <name type="scientific">Paludibacterium denitrificans</name>
    <dbReference type="NCBI Taxonomy" id="2675226"/>
    <lineage>
        <taxon>Bacteria</taxon>
        <taxon>Pseudomonadati</taxon>
        <taxon>Pseudomonadota</taxon>
        <taxon>Betaproteobacteria</taxon>
        <taxon>Neisseriales</taxon>
        <taxon>Chromobacteriaceae</taxon>
        <taxon>Paludibacterium</taxon>
    </lineage>
</organism>
<evidence type="ECO:0000256" key="4">
    <source>
        <dbReference type="ARBA" id="ARBA00022519"/>
    </source>
</evidence>
<evidence type="ECO:0000256" key="3">
    <source>
        <dbReference type="ARBA" id="ARBA00022475"/>
    </source>
</evidence>
<comment type="subunit">
    <text evidence="10">The Tat system comprises two distinct complexes: a TatABC complex, containing multiple copies of TatA, TatB and TatC subunits, and a separate TatA complex, containing only TatA subunits. Substrates initially bind to the TatABC complex, which probably triggers association of the separate TatA complex to form the active translocon.</text>
</comment>
<dbReference type="RefSeq" id="WP_376767336.1">
    <property type="nucleotide sequence ID" value="NZ_WLYX01000001.1"/>
</dbReference>
<keyword evidence="2 10" id="KW-0813">Transport</keyword>
<keyword evidence="4" id="KW-0997">Cell inner membrane</keyword>
<dbReference type="Pfam" id="PF02416">
    <property type="entry name" value="TatA_B_E"/>
    <property type="match status" value="1"/>
</dbReference>
<keyword evidence="7 10" id="KW-1133">Transmembrane helix</keyword>
<dbReference type="PRINTS" id="PR01506">
    <property type="entry name" value="TATBPROTEIN"/>
</dbReference>
<dbReference type="NCBIfam" id="TIGR01410">
    <property type="entry name" value="tatB"/>
    <property type="match status" value="1"/>
</dbReference>
<dbReference type="GO" id="GO:0043953">
    <property type="term" value="P:protein transport by the Tat complex"/>
    <property type="evidence" value="ECO:0007669"/>
    <property type="project" value="UniProtKB-UniRule"/>
</dbReference>
<gene>
    <name evidence="10 12" type="primary">tatB</name>
    <name evidence="12" type="ORF">GKE73_09065</name>
</gene>
<name>A0A844GBU5_9NEIS</name>
<dbReference type="HAMAP" id="MF_00237">
    <property type="entry name" value="TatB"/>
    <property type="match status" value="1"/>
</dbReference>
<comment type="similarity">
    <text evidence="10">Belongs to the TatB family.</text>
</comment>
<dbReference type="AlphaFoldDB" id="A0A844GBU5"/>
<sequence length="160" mass="16665">MFEISFGELLLIGVVALVVLGPERLPTVARTLGALVGRAQRFVASVKADISQQANLQGLESLRSDIQEVATSFKTQLEGEVHEVREAMVQNAMTTAPATSPTAEAAVAAPQPEPLPEAVDVAIAGDTLAETPAPGKDDNQLDLFDSPASTATTPPVPPRA</sequence>
<evidence type="ECO:0000256" key="9">
    <source>
        <dbReference type="ARBA" id="ARBA00023136"/>
    </source>
</evidence>
<keyword evidence="3 10" id="KW-1003">Cell membrane</keyword>
<dbReference type="EMBL" id="WLYX01000001">
    <property type="protein sequence ID" value="MTD33232.1"/>
    <property type="molecule type" value="Genomic_DNA"/>
</dbReference>
<evidence type="ECO:0000313" key="12">
    <source>
        <dbReference type="EMBL" id="MTD33232.1"/>
    </source>
</evidence>
<dbReference type="GO" id="GO:0008320">
    <property type="term" value="F:protein transmembrane transporter activity"/>
    <property type="evidence" value="ECO:0007669"/>
    <property type="project" value="UniProtKB-UniRule"/>
</dbReference>
<dbReference type="PANTHER" id="PTHR33162:SF1">
    <property type="entry name" value="SEC-INDEPENDENT PROTEIN TRANSLOCASE PROTEIN TATA, CHLOROPLASTIC"/>
    <property type="match status" value="1"/>
</dbReference>
<proteinExistence type="inferred from homology"/>
<evidence type="ECO:0000256" key="7">
    <source>
        <dbReference type="ARBA" id="ARBA00022989"/>
    </source>
</evidence>
<dbReference type="Gene3D" id="1.20.5.3310">
    <property type="match status" value="1"/>
</dbReference>
<keyword evidence="13" id="KW-1185">Reference proteome</keyword>
<dbReference type="Proteomes" id="UP000446658">
    <property type="component" value="Unassembled WGS sequence"/>
</dbReference>
<keyword evidence="5 10" id="KW-0812">Transmembrane</keyword>
<protein>
    <recommendedName>
        <fullName evidence="10">Sec-independent protein translocase protein TatB</fullName>
    </recommendedName>
</protein>
<keyword evidence="9 10" id="KW-0472">Membrane</keyword>
<evidence type="ECO:0000256" key="6">
    <source>
        <dbReference type="ARBA" id="ARBA00022927"/>
    </source>
</evidence>
<dbReference type="PANTHER" id="PTHR33162">
    <property type="entry name" value="SEC-INDEPENDENT PROTEIN TRANSLOCASE PROTEIN TATA, CHLOROPLASTIC"/>
    <property type="match status" value="1"/>
</dbReference>
<evidence type="ECO:0000256" key="2">
    <source>
        <dbReference type="ARBA" id="ARBA00022448"/>
    </source>
</evidence>
<feature type="region of interest" description="Disordered" evidence="11">
    <location>
        <begin position="126"/>
        <end position="160"/>
    </location>
</feature>
<dbReference type="GO" id="GO:0033281">
    <property type="term" value="C:TAT protein transport complex"/>
    <property type="evidence" value="ECO:0007669"/>
    <property type="project" value="UniProtKB-UniRule"/>
</dbReference>
<evidence type="ECO:0000256" key="1">
    <source>
        <dbReference type="ARBA" id="ARBA00004167"/>
    </source>
</evidence>
<evidence type="ECO:0000256" key="8">
    <source>
        <dbReference type="ARBA" id="ARBA00023010"/>
    </source>
</evidence>
<accession>A0A844GBU5</accession>
<evidence type="ECO:0000313" key="13">
    <source>
        <dbReference type="Proteomes" id="UP000446658"/>
    </source>
</evidence>
<dbReference type="InterPro" id="IPR018448">
    <property type="entry name" value="TatB"/>
</dbReference>
<comment type="caution">
    <text evidence="12">The sequence shown here is derived from an EMBL/GenBank/DDBJ whole genome shotgun (WGS) entry which is preliminary data.</text>
</comment>
<evidence type="ECO:0000256" key="10">
    <source>
        <dbReference type="HAMAP-Rule" id="MF_00237"/>
    </source>
</evidence>
<keyword evidence="6 10" id="KW-0653">Protein transport</keyword>
<reference evidence="12 13" key="1">
    <citation type="submission" date="2019-11" db="EMBL/GenBank/DDBJ databases">
        <title>Draft genome sequence of Paludibacterium sp. dN18-1.</title>
        <authorList>
            <person name="Im W.-T."/>
        </authorList>
    </citation>
    <scope>NUCLEOTIDE SEQUENCE [LARGE SCALE GENOMIC DNA]</scope>
    <source>
        <strain evidence="13">dN 18-1</strain>
    </source>
</reference>
<comment type="function">
    <text evidence="10">Part of the twin-arginine translocation (Tat) system that transports large folded proteins containing a characteristic twin-arginine motif in their signal peptide across membranes. Together with TatC, TatB is part of a receptor directly interacting with Tat signal peptides. TatB may form an oligomeric binding site that transiently accommodates folded Tat precursor proteins before their translocation.</text>
</comment>
<evidence type="ECO:0000256" key="5">
    <source>
        <dbReference type="ARBA" id="ARBA00022692"/>
    </source>
</evidence>
<evidence type="ECO:0000256" key="11">
    <source>
        <dbReference type="SAM" id="MobiDB-lite"/>
    </source>
</evidence>
<comment type="subcellular location">
    <subcellularLocation>
        <location evidence="10">Cell membrane</location>
        <topology evidence="10">Single-pass membrane protein</topology>
    </subcellularLocation>
    <subcellularLocation>
        <location evidence="1">Membrane</location>
        <topology evidence="1">Single-pass membrane protein</topology>
    </subcellularLocation>
</comment>